<evidence type="ECO:0008006" key="4">
    <source>
        <dbReference type="Google" id="ProtNLM"/>
    </source>
</evidence>
<dbReference type="EMBL" id="CP013480">
    <property type="protein sequence ID" value="ALS60255.1"/>
    <property type="molecule type" value="Genomic_DNA"/>
</dbReference>
<dbReference type="RefSeq" id="WP_058377172.1">
    <property type="nucleotide sequence ID" value="NZ_CP013480.3"/>
</dbReference>
<name>A0ABN4JH18_9BURK</name>
<evidence type="ECO:0000256" key="1">
    <source>
        <dbReference type="SAM" id="MobiDB-lite"/>
    </source>
</evidence>
<organism evidence="2 3">
    <name type="scientific">Pandoraea norimbergensis</name>
    <dbReference type="NCBI Taxonomy" id="93219"/>
    <lineage>
        <taxon>Bacteria</taxon>
        <taxon>Pseudomonadati</taxon>
        <taxon>Pseudomonadota</taxon>
        <taxon>Betaproteobacteria</taxon>
        <taxon>Burkholderiales</taxon>
        <taxon>Burkholderiaceae</taxon>
        <taxon>Pandoraea</taxon>
    </lineage>
</organism>
<protein>
    <recommendedName>
        <fullName evidence="4">ESPR domain-containing protein</fullName>
    </recommendedName>
</protein>
<evidence type="ECO:0000313" key="2">
    <source>
        <dbReference type="EMBL" id="ALS60255.1"/>
    </source>
</evidence>
<proteinExistence type="predicted"/>
<accession>A0ABN4JH18</accession>
<sequence length="168" mass="16536">MNKHLYRLVWRHCRVDVVPAPETACQRTGTAPASRTRGAGRRSAATSGAPASALTRLCLACVALLSATVAAPAWATCTVAGSVVTCSGAANPLAPSFSDAANSLQVNVNSGAGVGVLLGIGGTAMTLTGNNVTLVNGGTIDPSVLGSLGLLASGTVIGNGMPGAAPRR</sequence>
<evidence type="ECO:0000313" key="3">
    <source>
        <dbReference type="Proteomes" id="UP000060277"/>
    </source>
</evidence>
<keyword evidence="3" id="KW-1185">Reference proteome</keyword>
<reference evidence="3" key="1">
    <citation type="submission" date="2015-12" db="EMBL/GenBank/DDBJ databases">
        <title>Complete genome sequence of Pandoraea norimbergensis DSM 11628.</title>
        <authorList>
            <person name="Ee R."/>
            <person name="Lim Y.-L."/>
            <person name="Yong D."/>
            <person name="Yin W.-F."/>
            <person name="Chan K.-G."/>
        </authorList>
    </citation>
    <scope>NUCLEOTIDE SEQUENCE [LARGE SCALE GENOMIC DNA]</scope>
    <source>
        <strain evidence="3">DSM 11628</strain>
    </source>
</reference>
<feature type="compositionally biased region" description="Low complexity" evidence="1">
    <location>
        <begin position="28"/>
        <end position="45"/>
    </location>
</feature>
<feature type="region of interest" description="Disordered" evidence="1">
    <location>
        <begin position="24"/>
        <end position="45"/>
    </location>
</feature>
<dbReference type="Proteomes" id="UP000060277">
    <property type="component" value="Chromosome"/>
</dbReference>
<gene>
    <name evidence="2" type="ORF">AT302_11225</name>
</gene>